<evidence type="ECO:0000259" key="3">
    <source>
        <dbReference type="Pfam" id="PF22910"/>
    </source>
</evidence>
<dbReference type="PANTHER" id="PTHR31105:SF42">
    <property type="entry name" value="OS02G0258300 PROTEIN"/>
    <property type="match status" value="1"/>
</dbReference>
<organism evidence="4 5">
    <name type="scientific">Salvia divinorum</name>
    <name type="common">Maria pastora</name>
    <name type="synonym">Diviner's sage</name>
    <dbReference type="NCBI Taxonomy" id="28513"/>
    <lineage>
        <taxon>Eukaryota</taxon>
        <taxon>Viridiplantae</taxon>
        <taxon>Streptophyta</taxon>
        <taxon>Embryophyta</taxon>
        <taxon>Tracheophyta</taxon>
        <taxon>Spermatophyta</taxon>
        <taxon>Magnoliopsida</taxon>
        <taxon>eudicotyledons</taxon>
        <taxon>Gunneridae</taxon>
        <taxon>Pentapetalae</taxon>
        <taxon>asterids</taxon>
        <taxon>lamiids</taxon>
        <taxon>Lamiales</taxon>
        <taxon>Lamiaceae</taxon>
        <taxon>Nepetoideae</taxon>
        <taxon>Mentheae</taxon>
        <taxon>Salviinae</taxon>
        <taxon>Salvia</taxon>
        <taxon>Salvia subgen. Calosphace</taxon>
    </lineage>
</organism>
<dbReference type="Pfam" id="PF11331">
    <property type="entry name" value="Zn_ribbon_12"/>
    <property type="match status" value="1"/>
</dbReference>
<feature type="compositionally biased region" description="Basic and acidic residues" evidence="1">
    <location>
        <begin position="105"/>
        <end position="126"/>
    </location>
</feature>
<dbReference type="PANTHER" id="PTHR31105">
    <property type="entry name" value="EXTRA-LARGE G-PROTEIN-LIKE"/>
    <property type="match status" value="1"/>
</dbReference>
<feature type="compositionally biased region" description="Low complexity" evidence="1">
    <location>
        <begin position="634"/>
        <end position="644"/>
    </location>
</feature>
<dbReference type="AlphaFoldDB" id="A0ABD1IKC0"/>
<feature type="region of interest" description="Disordered" evidence="1">
    <location>
        <begin position="92"/>
        <end position="133"/>
    </location>
</feature>
<evidence type="ECO:0000313" key="4">
    <source>
        <dbReference type="EMBL" id="KAL1569161.1"/>
    </source>
</evidence>
<comment type="caution">
    <text evidence="4">The sequence shown here is derived from an EMBL/GenBank/DDBJ whole genome shotgun (WGS) entry which is preliminary data.</text>
</comment>
<feature type="compositionally biased region" description="Polar residues" evidence="1">
    <location>
        <begin position="466"/>
        <end position="488"/>
    </location>
</feature>
<evidence type="ECO:0000259" key="2">
    <source>
        <dbReference type="Pfam" id="PF11331"/>
    </source>
</evidence>
<gene>
    <name evidence="4" type="ORF">AAHA92_00672</name>
</gene>
<accession>A0ABD1IKC0</accession>
<dbReference type="Proteomes" id="UP001567538">
    <property type="component" value="Unassembled WGS sequence"/>
</dbReference>
<reference evidence="4 5" key="1">
    <citation type="submission" date="2024-06" db="EMBL/GenBank/DDBJ databases">
        <title>A chromosome level genome sequence of Diviner's sage (Salvia divinorum).</title>
        <authorList>
            <person name="Ford S.A."/>
            <person name="Ro D.-K."/>
            <person name="Ness R.W."/>
            <person name="Phillips M.A."/>
        </authorList>
    </citation>
    <scope>NUCLEOTIDE SEQUENCE [LARGE SCALE GENOMIC DNA]</scope>
    <source>
        <strain evidence="4">SAF-2024a</strain>
        <tissue evidence="4">Leaf</tissue>
    </source>
</reference>
<name>A0ABD1IKC0_SALDI</name>
<dbReference type="InterPro" id="IPR055126">
    <property type="entry name" value="EDR4-like_N"/>
</dbReference>
<dbReference type="EMBL" id="JBEAFC010000001">
    <property type="protein sequence ID" value="KAL1569161.1"/>
    <property type="molecule type" value="Genomic_DNA"/>
</dbReference>
<evidence type="ECO:0000313" key="5">
    <source>
        <dbReference type="Proteomes" id="UP001567538"/>
    </source>
</evidence>
<dbReference type="InterPro" id="IPR021480">
    <property type="entry name" value="Zinc_ribbon_12"/>
</dbReference>
<sequence>MAEGSKVRLVRCPKCENLLPELPDFSLYKCGGCGAILKAKNRGIVEDRSSEVSEDSKCGVVSEENSIDKGIKVDMESADAIQGGVVERIQKEGLISNGTSTSPADSERKETQADSDMSMRGKESVRNVENSADEFRPYSQGLVRDRSRGKSCDFRVDGSEFVGFHNDNAKGLPPLDSSRSRPFMDPLGMNSKGPVHGPARGVAAQVRFDDFVYHDEGQSSYGMSSYYEQGERSRYRGHNLDGHNSIESLENGRAELLRKLDELKDRISRSCDMVDKPKENICIDERMVSSTSPDPYGRRHATYAQEGLTSTSQAANRQPMYPDNIVPPYFSRSAGFAPYLDRYGSTVMDSYQQRGYPHEYMHYANTYKPEVLRRPPHQLQSRYIQQPSHEHYPGYYSDANHERFMLHRHENFFHQPACSCVHCSDNNWHMPPRVDPLGLHNRRSQNEPSNQAFDHLTPILHRQQVNSSGNANLNPPQSRQSLTMNSSDIDSENDGFNYHHPRKLLVGSRNGRVSHPVGGGAPFITCSSCFELLKLPRKHISMDKNEQKLKCGACSSVILFELRNKGLVASVSTLVEELPTEIDEVSGGMVENMRYWNDGSSTANMNTCSNDFDDFDHKFLSADKKLNSGIPEKQLNNLSSTSSPSEDEQSPENKSSRKHDSPILDLPASPQELPYHSPENVIVSRFDKWNKSNRPEQEMVYLGRTTSKQNPARDGAVATETDVSLTAFSNSNRSQDSIDISREAPKVNKGGESFLAGLIKKSFRDFKKSNQGGVVGGSQVFVNGHLIPDRVVKKAEKLAGPIQPGEYWYDIKAGFWGVMGYPCLGIVMPNIEEFNYPIPKNCAAGNTGVFVNGRELNEKDLDLLSSRGLPITENRSYLIDITGKVVDEQTREELDGLGKLAPTVERAKHGFGMKVPKFIAQSKS</sequence>
<feature type="domain" description="Probable zinc-ribbon" evidence="2">
    <location>
        <begin position="519"/>
        <end position="562"/>
    </location>
</feature>
<feature type="region of interest" description="Disordered" evidence="1">
    <location>
        <begin position="466"/>
        <end position="492"/>
    </location>
</feature>
<feature type="region of interest" description="Disordered" evidence="1">
    <location>
        <begin position="630"/>
        <end position="676"/>
    </location>
</feature>
<evidence type="ECO:0000256" key="1">
    <source>
        <dbReference type="SAM" id="MobiDB-lite"/>
    </source>
</evidence>
<proteinExistence type="predicted"/>
<dbReference type="InterPro" id="IPR040244">
    <property type="entry name" value="EDR4-like"/>
</dbReference>
<keyword evidence="5" id="KW-1185">Reference proteome</keyword>
<feature type="domain" description="Enhanced disease resistance 4-like N-terminal" evidence="3">
    <location>
        <begin position="6"/>
        <end position="39"/>
    </location>
</feature>
<dbReference type="Pfam" id="PF22910">
    <property type="entry name" value="EDR4-like_1st"/>
    <property type="match status" value="1"/>
</dbReference>
<protein>
    <submittedName>
        <fullName evidence="4">COP1-interactive protein 1-like</fullName>
    </submittedName>
</protein>